<evidence type="ECO:0000313" key="2">
    <source>
        <dbReference type="EMBL" id="KAF9476745.1"/>
    </source>
</evidence>
<dbReference type="EMBL" id="MU155283">
    <property type="protein sequence ID" value="KAF9476745.1"/>
    <property type="molecule type" value="Genomic_DNA"/>
</dbReference>
<feature type="chain" id="PRO_5040306082" description="Secreted protein" evidence="1">
    <location>
        <begin position="32"/>
        <end position="140"/>
    </location>
</feature>
<keyword evidence="3" id="KW-1185">Reference proteome</keyword>
<dbReference type="AlphaFoldDB" id="A0A9P5YY07"/>
<dbReference type="Proteomes" id="UP000807469">
    <property type="component" value="Unassembled WGS sequence"/>
</dbReference>
<protein>
    <recommendedName>
        <fullName evidence="4">Secreted protein</fullName>
    </recommendedName>
</protein>
<reference evidence="2" key="1">
    <citation type="submission" date="2020-11" db="EMBL/GenBank/DDBJ databases">
        <authorList>
            <consortium name="DOE Joint Genome Institute"/>
            <person name="Ahrendt S."/>
            <person name="Riley R."/>
            <person name="Andreopoulos W."/>
            <person name="Labutti K."/>
            <person name="Pangilinan J."/>
            <person name="Ruiz-Duenas F.J."/>
            <person name="Barrasa J.M."/>
            <person name="Sanchez-Garcia M."/>
            <person name="Camarero S."/>
            <person name="Miyauchi S."/>
            <person name="Serrano A."/>
            <person name="Linde D."/>
            <person name="Babiker R."/>
            <person name="Drula E."/>
            <person name="Ayuso-Fernandez I."/>
            <person name="Pacheco R."/>
            <person name="Padilla G."/>
            <person name="Ferreira P."/>
            <person name="Barriuso J."/>
            <person name="Kellner H."/>
            <person name="Castanera R."/>
            <person name="Alfaro M."/>
            <person name="Ramirez L."/>
            <person name="Pisabarro A.G."/>
            <person name="Kuo A."/>
            <person name="Tritt A."/>
            <person name="Lipzen A."/>
            <person name="He G."/>
            <person name="Yan M."/>
            <person name="Ng V."/>
            <person name="Cullen D."/>
            <person name="Martin F."/>
            <person name="Rosso M.-N."/>
            <person name="Henrissat B."/>
            <person name="Hibbett D."/>
            <person name="Martinez A.T."/>
            <person name="Grigoriev I.V."/>
        </authorList>
    </citation>
    <scope>NUCLEOTIDE SEQUENCE</scope>
    <source>
        <strain evidence="2">CIRM-BRFM 674</strain>
    </source>
</reference>
<sequence>MALSRLLTISNPCHVALLSLLVLYLHAPWTAKNATPTRIHASPLLLIVARWAASCPSTLHLFTHIPSSPSPLFMRRTYSSYIRILKSSLSTPLMPRHDTQRGHTLDTYVYQISSLASPTSNPLPVHTIDVLVHPVRSYLL</sequence>
<proteinExistence type="predicted"/>
<keyword evidence="1" id="KW-0732">Signal</keyword>
<accession>A0A9P5YY07</accession>
<comment type="caution">
    <text evidence="2">The sequence shown here is derived from an EMBL/GenBank/DDBJ whole genome shotgun (WGS) entry which is preliminary data.</text>
</comment>
<evidence type="ECO:0000313" key="3">
    <source>
        <dbReference type="Proteomes" id="UP000807469"/>
    </source>
</evidence>
<evidence type="ECO:0000256" key="1">
    <source>
        <dbReference type="SAM" id="SignalP"/>
    </source>
</evidence>
<gene>
    <name evidence="2" type="ORF">BDN70DRAFT_152963</name>
</gene>
<evidence type="ECO:0008006" key="4">
    <source>
        <dbReference type="Google" id="ProtNLM"/>
    </source>
</evidence>
<organism evidence="2 3">
    <name type="scientific">Pholiota conissans</name>
    <dbReference type="NCBI Taxonomy" id="109636"/>
    <lineage>
        <taxon>Eukaryota</taxon>
        <taxon>Fungi</taxon>
        <taxon>Dikarya</taxon>
        <taxon>Basidiomycota</taxon>
        <taxon>Agaricomycotina</taxon>
        <taxon>Agaricomycetes</taxon>
        <taxon>Agaricomycetidae</taxon>
        <taxon>Agaricales</taxon>
        <taxon>Agaricineae</taxon>
        <taxon>Strophariaceae</taxon>
        <taxon>Pholiota</taxon>
    </lineage>
</organism>
<name>A0A9P5YY07_9AGAR</name>
<feature type="signal peptide" evidence="1">
    <location>
        <begin position="1"/>
        <end position="31"/>
    </location>
</feature>